<evidence type="ECO:0000313" key="3">
    <source>
        <dbReference type="Proteomes" id="UP000018522"/>
    </source>
</evidence>
<feature type="transmembrane region" description="Helical" evidence="1">
    <location>
        <begin position="78"/>
        <end position="98"/>
    </location>
</feature>
<evidence type="ECO:0000256" key="1">
    <source>
        <dbReference type="SAM" id="Phobius"/>
    </source>
</evidence>
<dbReference type="EMBL" id="CP006811">
    <property type="protein sequence ID" value="AHA97998.1"/>
    <property type="molecule type" value="Genomic_DNA"/>
</dbReference>
<keyword evidence="1" id="KW-1133">Transmembrane helix</keyword>
<dbReference type="Proteomes" id="UP000018522">
    <property type="component" value="Chromosome"/>
</dbReference>
<name>A0A7D9N8A0_LACJH</name>
<feature type="transmembrane region" description="Helical" evidence="1">
    <location>
        <begin position="110"/>
        <end position="131"/>
    </location>
</feature>
<keyword evidence="1" id="KW-0812">Transmembrane</keyword>
<accession>A0A7D9N8A0</accession>
<keyword evidence="1" id="KW-0472">Membrane</keyword>
<feature type="transmembrane region" description="Helical" evidence="1">
    <location>
        <begin position="17"/>
        <end position="35"/>
    </location>
</feature>
<reference evidence="2 3" key="1">
    <citation type="journal article" date="2014" name="Genome Announc.">
        <title>Complete Genome Sequences of Lactobacillus johnsonii Strain N6.2 and Lactobacillus reuteri Strain TD1.</title>
        <authorList>
            <person name="Leonard M.T."/>
            <person name="Valladares R.B."/>
            <person name="Ardissone A."/>
            <person name="Gonzalez C.F."/>
            <person name="Lorca G.L."/>
            <person name="Triplett E.W."/>
        </authorList>
    </citation>
    <scope>NUCLEOTIDE SEQUENCE [LARGE SCALE GENOMIC DNA]</scope>
    <source>
        <strain evidence="2 3">N6.2</strain>
    </source>
</reference>
<feature type="transmembrane region" description="Helical" evidence="1">
    <location>
        <begin position="47"/>
        <end position="72"/>
    </location>
</feature>
<sequence length="134" mass="15492">MVSRIIREDYRRDKKMIIFNIILYITIGFIVYFGYQTVLHYHKHENVNFLRGLIISTLVLAVLVSLQIYWALPNIIGLFLWLFIMFLFISVAASARYITASLQDKKKRKIELIASAALAVISLIALFIVVANVR</sequence>
<dbReference type="KEGG" id="ljn:T285_08510"/>
<dbReference type="AlphaFoldDB" id="A0A7D9N8A0"/>
<protein>
    <submittedName>
        <fullName evidence="2">Uncharacterized protein</fullName>
    </submittedName>
</protein>
<evidence type="ECO:0000313" key="2">
    <source>
        <dbReference type="EMBL" id="AHA97998.1"/>
    </source>
</evidence>
<organism evidence="2 3">
    <name type="scientific">Lactobacillus johnsonii N6.2</name>
    <dbReference type="NCBI Taxonomy" id="1408186"/>
    <lineage>
        <taxon>Bacteria</taxon>
        <taxon>Bacillati</taxon>
        <taxon>Bacillota</taxon>
        <taxon>Bacilli</taxon>
        <taxon>Lactobacillales</taxon>
        <taxon>Lactobacillaceae</taxon>
        <taxon>Lactobacillus</taxon>
    </lineage>
</organism>
<gene>
    <name evidence="2" type="ORF">T285_08510</name>
</gene>
<proteinExistence type="predicted"/>